<evidence type="ECO:0000256" key="1">
    <source>
        <dbReference type="ARBA" id="ARBA00022450"/>
    </source>
</evidence>
<dbReference type="SUPFAM" id="SSF56801">
    <property type="entry name" value="Acetyl-CoA synthetase-like"/>
    <property type="match status" value="1"/>
</dbReference>
<dbReference type="PANTHER" id="PTHR44845">
    <property type="entry name" value="CARRIER DOMAIN-CONTAINING PROTEIN"/>
    <property type="match status" value="1"/>
</dbReference>
<dbReference type="PANTHER" id="PTHR44845:SF4">
    <property type="entry name" value="NONRIBOSOMAL PEPTIDE SYNTHASE INPA"/>
    <property type="match status" value="1"/>
</dbReference>
<sequence>MVLTGSAFTRRRFGVVRRASGAHPHAVALSDGQRSMTYRQLDQAANRLAHLLAAMARPGEFVACCCRGRHTRSRRSWRCQTGAAYLPIDPGHPPAHRLHGRRRNPVAASPPLS</sequence>
<name>X8BJP4_MYCXE</name>
<proteinExistence type="predicted"/>
<evidence type="ECO:0000256" key="3">
    <source>
        <dbReference type="SAM" id="MobiDB-lite"/>
    </source>
</evidence>
<accession>X8BJP4</accession>
<dbReference type="Gene3D" id="3.40.50.980">
    <property type="match status" value="2"/>
</dbReference>
<feature type="compositionally biased region" description="Basic residues" evidence="3">
    <location>
        <begin position="94"/>
        <end position="104"/>
    </location>
</feature>
<dbReference type="InterPro" id="IPR000873">
    <property type="entry name" value="AMP-dep_synth/lig_dom"/>
</dbReference>
<evidence type="ECO:0000259" key="4">
    <source>
        <dbReference type="Pfam" id="PF00501"/>
    </source>
</evidence>
<reference evidence="5" key="1">
    <citation type="submission" date="2014-01" db="EMBL/GenBank/DDBJ databases">
        <authorList>
            <person name="Brown-Elliot B."/>
            <person name="Wallace R."/>
            <person name="Lenaerts A."/>
            <person name="Ordway D."/>
            <person name="DeGroote M.A."/>
            <person name="Parker T."/>
            <person name="Sizemore C."/>
            <person name="Tallon L.J."/>
            <person name="Sadzewicz L.K."/>
            <person name="Sengamalay N."/>
            <person name="Fraser C.M."/>
            <person name="Hine E."/>
            <person name="Shefchek K.A."/>
            <person name="Das S.P."/>
            <person name="Tettelin H."/>
        </authorList>
    </citation>
    <scope>NUCLEOTIDE SEQUENCE [LARGE SCALE GENOMIC DNA]</scope>
    <source>
        <strain evidence="5">4042</strain>
    </source>
</reference>
<dbReference type="Pfam" id="PF00501">
    <property type="entry name" value="AMP-binding"/>
    <property type="match status" value="1"/>
</dbReference>
<feature type="domain" description="AMP-dependent synthetase/ligase" evidence="4">
    <location>
        <begin position="17"/>
        <end position="70"/>
    </location>
</feature>
<dbReference type="AlphaFoldDB" id="X8BJP4"/>
<feature type="region of interest" description="Disordered" evidence="3">
    <location>
        <begin position="88"/>
        <end position="113"/>
    </location>
</feature>
<comment type="caution">
    <text evidence="5">The sequence shown here is derived from an EMBL/GenBank/DDBJ whole genome shotgun (WGS) entry which is preliminary data.</text>
</comment>
<feature type="non-terminal residue" evidence="5">
    <location>
        <position position="113"/>
    </location>
</feature>
<evidence type="ECO:0000256" key="2">
    <source>
        <dbReference type="ARBA" id="ARBA00022553"/>
    </source>
</evidence>
<protein>
    <submittedName>
        <fullName evidence="5">Putative PEPTIDE SYNTHETASE NRP domain protein</fullName>
    </submittedName>
</protein>
<keyword evidence="1" id="KW-0596">Phosphopantetheine</keyword>
<gene>
    <name evidence="5" type="ORF">I553_3056</name>
</gene>
<evidence type="ECO:0000313" key="5">
    <source>
        <dbReference type="EMBL" id="EUA44109.1"/>
    </source>
</evidence>
<organism evidence="5">
    <name type="scientific">Mycobacterium xenopi 4042</name>
    <dbReference type="NCBI Taxonomy" id="1299334"/>
    <lineage>
        <taxon>Bacteria</taxon>
        <taxon>Bacillati</taxon>
        <taxon>Actinomycetota</taxon>
        <taxon>Actinomycetes</taxon>
        <taxon>Mycobacteriales</taxon>
        <taxon>Mycobacteriaceae</taxon>
        <taxon>Mycobacterium</taxon>
    </lineage>
</organism>
<keyword evidence="2" id="KW-0597">Phosphoprotein</keyword>
<dbReference type="EMBL" id="JAOB01000039">
    <property type="protein sequence ID" value="EUA44109.1"/>
    <property type="molecule type" value="Genomic_DNA"/>
</dbReference>